<sequence>MACETSTLEQGLELCVGGRAELCTRDFISEQSLELCTGGCPIGLWRELSAGGTPFPPQLTLKKTGLIYTREVSCFCDFACGCFSQKEFDFQDNVESEKENAESVLEVGKWVLVQYDGGLFPGTITQIVNGQYEVDTMSCAGLNKFFIPSIRYEGEKVWYYFDDIKTIIPEPQPATSSALHFCVLPEIWINAFNTIQPLLLRGKLTEIGVSSHLVLWITDYLTGKPQYVRPGYCRSDTMVSSMGVPQGTVLSVHPVHVGLPI</sequence>
<proteinExistence type="predicted"/>
<dbReference type="AlphaFoldDB" id="A0AAE0PSW2"/>
<dbReference type="Proteomes" id="UP001274896">
    <property type="component" value="Unassembled WGS sequence"/>
</dbReference>
<gene>
    <name evidence="1" type="ORF">QTP70_020624</name>
</gene>
<evidence type="ECO:0000313" key="2">
    <source>
        <dbReference type="Proteomes" id="UP001274896"/>
    </source>
</evidence>
<name>A0AAE0PSW2_9TELE</name>
<evidence type="ECO:0000313" key="1">
    <source>
        <dbReference type="EMBL" id="KAK3507425.1"/>
    </source>
</evidence>
<comment type="caution">
    <text evidence="1">The sequence shown here is derived from an EMBL/GenBank/DDBJ whole genome shotgun (WGS) entry which is preliminary data.</text>
</comment>
<reference evidence="1" key="1">
    <citation type="submission" date="2023-06" db="EMBL/GenBank/DDBJ databases">
        <title>Male Hemibagrus guttatus genome.</title>
        <authorList>
            <person name="Bian C."/>
        </authorList>
    </citation>
    <scope>NUCLEOTIDE SEQUENCE</scope>
    <source>
        <strain evidence="1">Male_cb2023</strain>
        <tissue evidence="1">Muscle</tissue>
    </source>
</reference>
<keyword evidence="2" id="KW-1185">Reference proteome</keyword>
<organism evidence="1 2">
    <name type="scientific">Hemibagrus guttatus</name>
    <dbReference type="NCBI Taxonomy" id="175788"/>
    <lineage>
        <taxon>Eukaryota</taxon>
        <taxon>Metazoa</taxon>
        <taxon>Chordata</taxon>
        <taxon>Craniata</taxon>
        <taxon>Vertebrata</taxon>
        <taxon>Euteleostomi</taxon>
        <taxon>Actinopterygii</taxon>
        <taxon>Neopterygii</taxon>
        <taxon>Teleostei</taxon>
        <taxon>Ostariophysi</taxon>
        <taxon>Siluriformes</taxon>
        <taxon>Bagridae</taxon>
        <taxon>Hemibagrus</taxon>
    </lineage>
</organism>
<dbReference type="EMBL" id="JAUCMX010000029">
    <property type="protein sequence ID" value="KAK3507425.1"/>
    <property type="molecule type" value="Genomic_DNA"/>
</dbReference>
<accession>A0AAE0PSW2</accession>
<protein>
    <submittedName>
        <fullName evidence="1">Uncharacterized protein</fullName>
    </submittedName>
</protein>